<feature type="chain" id="PRO_5042291642" description="Secreted protein" evidence="1">
    <location>
        <begin position="29"/>
        <end position="122"/>
    </location>
</feature>
<evidence type="ECO:0008006" key="4">
    <source>
        <dbReference type="Google" id="ProtNLM"/>
    </source>
</evidence>
<comment type="caution">
    <text evidence="2">The sequence shown here is derived from an EMBL/GenBank/DDBJ whole genome shotgun (WGS) entry which is preliminary data.</text>
</comment>
<dbReference type="Proteomes" id="UP001222325">
    <property type="component" value="Unassembled WGS sequence"/>
</dbReference>
<feature type="signal peptide" evidence="1">
    <location>
        <begin position="1"/>
        <end position="28"/>
    </location>
</feature>
<accession>A0AAD6U7N4</accession>
<evidence type="ECO:0000313" key="3">
    <source>
        <dbReference type="Proteomes" id="UP001222325"/>
    </source>
</evidence>
<protein>
    <recommendedName>
        <fullName evidence="4">Secreted protein</fullName>
    </recommendedName>
</protein>
<gene>
    <name evidence="2" type="ORF">B0H15DRAFT_151655</name>
</gene>
<evidence type="ECO:0000313" key="2">
    <source>
        <dbReference type="EMBL" id="KAJ7094067.1"/>
    </source>
</evidence>
<reference evidence="2" key="1">
    <citation type="submission" date="2023-03" db="EMBL/GenBank/DDBJ databases">
        <title>Massive genome expansion in bonnet fungi (Mycena s.s.) driven by repeated elements and novel gene families across ecological guilds.</title>
        <authorList>
            <consortium name="Lawrence Berkeley National Laboratory"/>
            <person name="Harder C.B."/>
            <person name="Miyauchi S."/>
            <person name="Viragh M."/>
            <person name="Kuo A."/>
            <person name="Thoen E."/>
            <person name="Andreopoulos B."/>
            <person name="Lu D."/>
            <person name="Skrede I."/>
            <person name="Drula E."/>
            <person name="Henrissat B."/>
            <person name="Morin E."/>
            <person name="Kohler A."/>
            <person name="Barry K."/>
            <person name="LaButti K."/>
            <person name="Morin E."/>
            <person name="Salamov A."/>
            <person name="Lipzen A."/>
            <person name="Mereny Z."/>
            <person name="Hegedus B."/>
            <person name="Baldrian P."/>
            <person name="Stursova M."/>
            <person name="Weitz H."/>
            <person name="Taylor A."/>
            <person name="Grigoriev I.V."/>
            <person name="Nagy L.G."/>
            <person name="Martin F."/>
            <person name="Kauserud H."/>
        </authorList>
    </citation>
    <scope>NUCLEOTIDE SEQUENCE</scope>
    <source>
        <strain evidence="2">CBHHK173m</strain>
    </source>
</reference>
<dbReference type="EMBL" id="JARJCN010000015">
    <property type="protein sequence ID" value="KAJ7094067.1"/>
    <property type="molecule type" value="Genomic_DNA"/>
</dbReference>
<keyword evidence="3" id="KW-1185">Reference proteome</keyword>
<evidence type="ECO:0000256" key="1">
    <source>
        <dbReference type="SAM" id="SignalP"/>
    </source>
</evidence>
<organism evidence="2 3">
    <name type="scientific">Mycena belliarum</name>
    <dbReference type="NCBI Taxonomy" id="1033014"/>
    <lineage>
        <taxon>Eukaryota</taxon>
        <taxon>Fungi</taxon>
        <taxon>Dikarya</taxon>
        <taxon>Basidiomycota</taxon>
        <taxon>Agaricomycotina</taxon>
        <taxon>Agaricomycetes</taxon>
        <taxon>Agaricomycetidae</taxon>
        <taxon>Agaricales</taxon>
        <taxon>Marasmiineae</taxon>
        <taxon>Mycenaceae</taxon>
        <taxon>Mycena</taxon>
    </lineage>
</organism>
<proteinExistence type="predicted"/>
<keyword evidence="1" id="KW-0732">Signal</keyword>
<name>A0AAD6U7N4_9AGAR</name>
<dbReference type="AlphaFoldDB" id="A0AAD6U7N4"/>
<sequence>MASMRFAPNLSPLLLLFWLLDCVFETRTQTTVLEILVSCCASTSASAFQSSAETGRSRGLYRGLSTGDFNPMPVVSPPSATSDCPKRVYRSRRLRAAWRFIVRRTQYTACTPQAYDPDEGPW</sequence>